<sequence length="42" mass="4626">LISNAQGCVLCGHNKKQSFNVNLKITSTRCKMLSPLSLELVH</sequence>
<organism evidence="1 2">
    <name type="scientific">Allacma fusca</name>
    <dbReference type="NCBI Taxonomy" id="39272"/>
    <lineage>
        <taxon>Eukaryota</taxon>
        <taxon>Metazoa</taxon>
        <taxon>Ecdysozoa</taxon>
        <taxon>Arthropoda</taxon>
        <taxon>Hexapoda</taxon>
        <taxon>Collembola</taxon>
        <taxon>Symphypleona</taxon>
        <taxon>Sminthuridae</taxon>
        <taxon>Allacma</taxon>
    </lineage>
</organism>
<proteinExistence type="predicted"/>
<evidence type="ECO:0000313" key="2">
    <source>
        <dbReference type="Proteomes" id="UP000708208"/>
    </source>
</evidence>
<accession>A0A8J2LUW6</accession>
<reference evidence="1" key="1">
    <citation type="submission" date="2021-06" db="EMBL/GenBank/DDBJ databases">
        <authorList>
            <person name="Hodson N. C."/>
            <person name="Mongue J. A."/>
            <person name="Jaron S. K."/>
        </authorList>
    </citation>
    <scope>NUCLEOTIDE SEQUENCE</scope>
</reference>
<dbReference type="EMBL" id="CAJVCH010571736">
    <property type="protein sequence ID" value="CAG7838391.1"/>
    <property type="molecule type" value="Genomic_DNA"/>
</dbReference>
<dbReference type="AlphaFoldDB" id="A0A8J2LUW6"/>
<feature type="non-terminal residue" evidence="1">
    <location>
        <position position="42"/>
    </location>
</feature>
<gene>
    <name evidence="1" type="ORF">AFUS01_LOCUS47368</name>
</gene>
<evidence type="ECO:0000313" key="1">
    <source>
        <dbReference type="EMBL" id="CAG7838391.1"/>
    </source>
</evidence>
<name>A0A8J2LUW6_9HEXA</name>
<dbReference type="Proteomes" id="UP000708208">
    <property type="component" value="Unassembled WGS sequence"/>
</dbReference>
<protein>
    <submittedName>
        <fullName evidence="1">Uncharacterized protein</fullName>
    </submittedName>
</protein>
<keyword evidence="2" id="KW-1185">Reference proteome</keyword>
<comment type="caution">
    <text evidence="1">The sequence shown here is derived from an EMBL/GenBank/DDBJ whole genome shotgun (WGS) entry which is preliminary data.</text>
</comment>